<protein>
    <submittedName>
        <fullName evidence="4">Apical endosomal glycoprotein</fullName>
    </submittedName>
</protein>
<keyword evidence="1 2" id="KW-1015">Disulfide bond</keyword>
<feature type="disulfide bond" evidence="2">
    <location>
        <begin position="171"/>
        <end position="186"/>
    </location>
</feature>
<evidence type="ECO:0000256" key="1">
    <source>
        <dbReference type="ARBA" id="ARBA00023157"/>
    </source>
</evidence>
<evidence type="ECO:0000313" key="5">
    <source>
        <dbReference type="Proteomes" id="UP000054359"/>
    </source>
</evidence>
<comment type="caution">
    <text evidence="2">Lacks conserved residue(s) required for the propagation of feature annotation.</text>
</comment>
<dbReference type="GO" id="GO:0016020">
    <property type="term" value="C:membrane"/>
    <property type="evidence" value="ECO:0007669"/>
    <property type="project" value="InterPro"/>
</dbReference>
<dbReference type="AlphaFoldDB" id="A0A087U379"/>
<dbReference type="CDD" id="cd00112">
    <property type="entry name" value="LDLa"/>
    <property type="match status" value="1"/>
</dbReference>
<dbReference type="PANTHER" id="PTHR37984:SF15">
    <property type="entry name" value="INTEGRASE CATALYTIC DOMAIN-CONTAINING PROTEIN"/>
    <property type="match status" value="1"/>
</dbReference>
<dbReference type="Gene3D" id="4.10.400.10">
    <property type="entry name" value="Low-density Lipoprotein Receptor"/>
    <property type="match status" value="1"/>
</dbReference>
<dbReference type="PANTHER" id="PTHR37984">
    <property type="entry name" value="PROTEIN CBG26694"/>
    <property type="match status" value="1"/>
</dbReference>
<proteinExistence type="predicted"/>
<dbReference type="PROSITE" id="PS50060">
    <property type="entry name" value="MAM_2"/>
    <property type="match status" value="1"/>
</dbReference>
<reference evidence="4 5" key="1">
    <citation type="submission" date="2013-11" db="EMBL/GenBank/DDBJ databases">
        <title>Genome sequencing of Stegodyphus mimosarum.</title>
        <authorList>
            <person name="Bechsgaard J."/>
        </authorList>
    </citation>
    <scope>NUCLEOTIDE SEQUENCE [LARGE SCALE GENOMIC DNA]</scope>
</reference>
<accession>A0A087U379</accession>
<feature type="non-terminal residue" evidence="4">
    <location>
        <position position="259"/>
    </location>
</feature>
<gene>
    <name evidence="4" type="ORF">X975_22356</name>
</gene>
<dbReference type="InterPro" id="IPR050951">
    <property type="entry name" value="Retrovirus_Pol_polyprotein"/>
</dbReference>
<dbReference type="InterPro" id="IPR002172">
    <property type="entry name" value="LDrepeatLR_classA_rpt"/>
</dbReference>
<feature type="domain" description="MAM" evidence="3">
    <location>
        <begin position="187"/>
        <end position="241"/>
    </location>
</feature>
<evidence type="ECO:0000313" key="4">
    <source>
        <dbReference type="EMBL" id="KFM71818.1"/>
    </source>
</evidence>
<evidence type="ECO:0000259" key="3">
    <source>
        <dbReference type="PROSITE" id="PS50060"/>
    </source>
</evidence>
<evidence type="ECO:0000256" key="2">
    <source>
        <dbReference type="PROSITE-ProRule" id="PRU00124"/>
    </source>
</evidence>
<dbReference type="PROSITE" id="PS50068">
    <property type="entry name" value="LDLRA_2"/>
    <property type="match status" value="1"/>
</dbReference>
<dbReference type="OrthoDB" id="6430889at2759"/>
<keyword evidence="5" id="KW-1185">Reference proteome</keyword>
<name>A0A087U379_STEMI</name>
<dbReference type="PROSITE" id="PS01209">
    <property type="entry name" value="LDLRA_1"/>
    <property type="match status" value="1"/>
</dbReference>
<dbReference type="InterPro" id="IPR023415">
    <property type="entry name" value="LDLR_class-A_CS"/>
</dbReference>
<dbReference type="InterPro" id="IPR036055">
    <property type="entry name" value="LDL_receptor-like_sf"/>
</dbReference>
<dbReference type="Pfam" id="PF00057">
    <property type="entry name" value="Ldl_recept_a"/>
    <property type="match status" value="1"/>
</dbReference>
<dbReference type="InterPro" id="IPR000998">
    <property type="entry name" value="MAM_dom"/>
</dbReference>
<dbReference type="Proteomes" id="UP000054359">
    <property type="component" value="Unassembled WGS sequence"/>
</dbReference>
<sequence length="259" mass="29690">MLPLFLLAYRSAVHETTCYSPSQMLFGRDLRLPCDLLFGRPPNASSSPEEYIQDLQARFEVMHNFARERVNLATEKMKTRYDTRATGHRFNEGDKVWLWNPTRRKGFSPKLQSPLDGPYAVLNRLNGVVARIPPIPTAPPVLSTPAPKKICKYSEFTCASKNQCIPRSQICDFKEDCTDGSDEHFCGQCDFHEDMCGLSNMETWTRFRWERKHVENFPLTQNATVPSTDSQGNPEGYFVVLTEGKYCVSKIYKFSGYYP</sequence>
<dbReference type="EMBL" id="KK117941">
    <property type="protein sequence ID" value="KFM71818.1"/>
    <property type="molecule type" value="Genomic_DNA"/>
</dbReference>
<organism evidence="4 5">
    <name type="scientific">Stegodyphus mimosarum</name>
    <name type="common">African social velvet spider</name>
    <dbReference type="NCBI Taxonomy" id="407821"/>
    <lineage>
        <taxon>Eukaryota</taxon>
        <taxon>Metazoa</taxon>
        <taxon>Ecdysozoa</taxon>
        <taxon>Arthropoda</taxon>
        <taxon>Chelicerata</taxon>
        <taxon>Arachnida</taxon>
        <taxon>Araneae</taxon>
        <taxon>Araneomorphae</taxon>
        <taxon>Entelegynae</taxon>
        <taxon>Eresoidea</taxon>
        <taxon>Eresidae</taxon>
        <taxon>Stegodyphus</taxon>
    </lineage>
</organism>
<dbReference type="SMART" id="SM00192">
    <property type="entry name" value="LDLa"/>
    <property type="match status" value="1"/>
</dbReference>
<dbReference type="SUPFAM" id="SSF57424">
    <property type="entry name" value="LDL receptor-like module"/>
    <property type="match status" value="1"/>
</dbReference>